<organism evidence="1 2">
    <name type="scientific">Rhizosphaericola mali</name>
    <dbReference type="NCBI Taxonomy" id="2545455"/>
    <lineage>
        <taxon>Bacteria</taxon>
        <taxon>Pseudomonadati</taxon>
        <taxon>Bacteroidota</taxon>
        <taxon>Chitinophagia</taxon>
        <taxon>Chitinophagales</taxon>
        <taxon>Chitinophagaceae</taxon>
        <taxon>Rhizosphaericola</taxon>
    </lineage>
</organism>
<evidence type="ECO:0000313" key="1">
    <source>
        <dbReference type="EMBL" id="QES90233.1"/>
    </source>
</evidence>
<dbReference type="RefSeq" id="WP_131331189.1">
    <property type="nucleotide sequence ID" value="NZ_CP044016.1"/>
</dbReference>
<accession>A0A5P2GAL8</accession>
<protein>
    <submittedName>
        <fullName evidence="1">DUF1287 domain-containing protein</fullName>
    </submittedName>
</protein>
<dbReference type="EMBL" id="CP044016">
    <property type="protein sequence ID" value="QES90233.1"/>
    <property type="molecule type" value="Genomic_DNA"/>
</dbReference>
<evidence type="ECO:0000313" key="2">
    <source>
        <dbReference type="Proteomes" id="UP000292424"/>
    </source>
</evidence>
<keyword evidence="2" id="KW-1185">Reference proteome</keyword>
<dbReference type="Pfam" id="PF06940">
    <property type="entry name" value="DUF1287"/>
    <property type="match status" value="1"/>
</dbReference>
<dbReference type="Proteomes" id="UP000292424">
    <property type="component" value="Chromosome"/>
</dbReference>
<sequence length="222" mass="25549">MHILLLTPLIFTNFLGCYNSKESTSLKDKFYYEAPKNSSQINDELDSSDFYYRLSASAVKLTFHHVSYDANYFSISYPNGDIPKDKGVCCDVIIRAYRAVGIDLQKLVHEDMKKHFSEYPRLWGLKHTDTNIDHRRVPNLMCYFNRKNASVSISNKANDYHYGDIVTWDLGNGQTHIGIVSHLKNAEKSRPLIVHNIGSGQILSDCLFQFKIIGHYRYKISV</sequence>
<dbReference type="OrthoDB" id="114026at2"/>
<proteinExistence type="predicted"/>
<gene>
    <name evidence="1" type="ORF">E0W69_016775</name>
</gene>
<name>A0A5P2GAL8_9BACT</name>
<dbReference type="KEGG" id="arac:E0W69_016775"/>
<reference evidence="1 2" key="1">
    <citation type="submission" date="2019-09" db="EMBL/GenBank/DDBJ databases">
        <title>Complete genome sequence of Arachidicoccus sp. B3-10 isolated from apple orchard soil.</title>
        <authorList>
            <person name="Kim H.S."/>
            <person name="Han K.-I."/>
            <person name="Suh M.K."/>
            <person name="Lee K.C."/>
            <person name="Eom M.K."/>
            <person name="Kim J.-S."/>
            <person name="Kang S.W."/>
            <person name="Sin Y."/>
            <person name="Lee J.-S."/>
        </authorList>
    </citation>
    <scope>NUCLEOTIDE SEQUENCE [LARGE SCALE GENOMIC DNA]</scope>
    <source>
        <strain evidence="1 2">B3-10</strain>
    </source>
</reference>
<dbReference type="AlphaFoldDB" id="A0A5P2GAL8"/>
<dbReference type="InterPro" id="IPR009706">
    <property type="entry name" value="DUF1287"/>
</dbReference>